<reference evidence="1 2" key="1">
    <citation type="journal article" date="2011" name="J. Microbiol.">
        <title>Gramella jeungdoensis sp. nov., isolated from a solar saltern in Korea.</title>
        <authorList>
            <person name="Joung Y."/>
            <person name="Kim H."/>
            <person name="Jang T."/>
            <person name="Ahn T.S."/>
            <person name="Joh K."/>
        </authorList>
    </citation>
    <scope>NUCLEOTIDE SEQUENCE [LARGE SCALE GENOMIC DNA]</scope>
    <source>
        <strain evidence="1 2">KCTC 23123</strain>
    </source>
</reference>
<sequence>MIKNERKYLEWIERNGVGKNDYVASSTKSYISYLNTVSKLIGEDISEKNLYNESCVVEIANKLNGLRSEKSISNYKSALRQYATMVQNT</sequence>
<dbReference type="Proteomes" id="UP000298517">
    <property type="component" value="Unassembled WGS sequence"/>
</dbReference>
<organism evidence="1 2">
    <name type="scientific">Gramella jeungdoensis</name>
    <dbReference type="NCBI Taxonomy" id="708091"/>
    <lineage>
        <taxon>Bacteria</taxon>
        <taxon>Pseudomonadati</taxon>
        <taxon>Bacteroidota</taxon>
        <taxon>Flavobacteriia</taxon>
        <taxon>Flavobacteriales</taxon>
        <taxon>Flavobacteriaceae</taxon>
        <taxon>Christiangramia</taxon>
    </lineage>
</organism>
<evidence type="ECO:0000313" key="2">
    <source>
        <dbReference type="Proteomes" id="UP000298517"/>
    </source>
</evidence>
<dbReference type="AlphaFoldDB" id="A0A4Y8AQ09"/>
<evidence type="ECO:0008006" key="3">
    <source>
        <dbReference type="Google" id="ProtNLM"/>
    </source>
</evidence>
<comment type="caution">
    <text evidence="1">The sequence shown here is derived from an EMBL/GenBank/DDBJ whole genome shotgun (WGS) entry which is preliminary data.</text>
</comment>
<name>A0A4Y8AQ09_9FLAO</name>
<keyword evidence="2" id="KW-1185">Reference proteome</keyword>
<dbReference type="RefSeq" id="WP_134249080.1">
    <property type="nucleotide sequence ID" value="NZ_SNQI01000006.1"/>
</dbReference>
<dbReference type="OrthoDB" id="9888135at2"/>
<evidence type="ECO:0000313" key="1">
    <source>
        <dbReference type="EMBL" id="TEW72055.1"/>
    </source>
</evidence>
<gene>
    <name evidence="1" type="ORF">E2488_14390</name>
</gene>
<protein>
    <recommendedName>
        <fullName evidence="3">Core-binding (CB) domain-containing protein</fullName>
    </recommendedName>
</protein>
<proteinExistence type="predicted"/>
<accession>A0A4Y8AQ09</accession>
<dbReference type="EMBL" id="SNQI01000006">
    <property type="protein sequence ID" value="TEW72055.1"/>
    <property type="molecule type" value="Genomic_DNA"/>
</dbReference>